<dbReference type="OrthoDB" id="9809206at2"/>
<dbReference type="Gene3D" id="3.30.70.100">
    <property type="match status" value="1"/>
</dbReference>
<dbReference type="KEGG" id="bcad:DBX24_02795"/>
<keyword evidence="5" id="KW-1133">Transmembrane helix</keyword>
<evidence type="ECO:0000256" key="4">
    <source>
        <dbReference type="ARBA" id="ARBA00022692"/>
    </source>
</evidence>
<dbReference type="InterPro" id="IPR011066">
    <property type="entry name" value="MscS_channel_C_sf"/>
</dbReference>
<dbReference type="SUPFAM" id="SSF82689">
    <property type="entry name" value="Mechanosensitive channel protein MscS (YggB), C-terminal domain"/>
    <property type="match status" value="1"/>
</dbReference>
<dbReference type="SUPFAM" id="SSF50182">
    <property type="entry name" value="Sm-like ribonucleoproteins"/>
    <property type="match status" value="1"/>
</dbReference>
<sequence length="312" mass="34568">MLEDSIIKATEPSLLDKKEQVLEQIKPENISNEISNSVTDLTLYIQKLIGWVIDFIPDAIRAGLGLVVGLFVIRTFLKILKNRFEQRNVDPSLRGFLTSIIKFTLYALLILVVASNLGFQTTAILGAFSGLVLAAGLALQGSLSNFAGGVLILLFRPFEVGDYIENNAGTEGTVEKIDLLYTTLTTNQGLKVFSPNGTLANSVIRNFTKITQRRIEYTIGIDYSANIKDARDIILKVLQNDSRIKENPVPVIFVSELADSSVNLTVQAWAARKDYHPAFQSLQEEIKIALDKAGINIPFPQREVRIINDNES</sequence>
<comment type="similarity">
    <text evidence="2">Belongs to the MscS (TC 1.A.23) family.</text>
</comment>
<keyword evidence="3" id="KW-1003">Cell membrane</keyword>
<evidence type="ECO:0000256" key="2">
    <source>
        <dbReference type="ARBA" id="ARBA00008017"/>
    </source>
</evidence>
<dbReference type="InterPro" id="IPR011014">
    <property type="entry name" value="MscS_channel_TM-2"/>
</dbReference>
<dbReference type="AlphaFoldDB" id="A0A6P1QUQ0"/>
<dbReference type="Gene3D" id="1.10.287.1260">
    <property type="match status" value="1"/>
</dbReference>
<keyword evidence="6" id="KW-0472">Membrane</keyword>
<dbReference type="EMBL" id="CP029149">
    <property type="protein sequence ID" value="QHN64897.1"/>
    <property type="molecule type" value="Genomic_DNA"/>
</dbReference>
<dbReference type="InterPro" id="IPR023408">
    <property type="entry name" value="MscS_beta-dom_sf"/>
</dbReference>
<dbReference type="Proteomes" id="UP000464318">
    <property type="component" value="Chromosome"/>
</dbReference>
<protein>
    <submittedName>
        <fullName evidence="7">Mechanosensitive ion channel</fullName>
    </submittedName>
</protein>
<dbReference type="PANTHER" id="PTHR30221">
    <property type="entry name" value="SMALL-CONDUCTANCE MECHANOSENSITIVE CHANNEL"/>
    <property type="match status" value="1"/>
</dbReference>
<dbReference type="Pfam" id="PF00924">
    <property type="entry name" value="MS_channel_2nd"/>
    <property type="match status" value="1"/>
</dbReference>
<dbReference type="GO" id="GO:0008381">
    <property type="term" value="F:mechanosensitive monoatomic ion channel activity"/>
    <property type="evidence" value="ECO:0007669"/>
    <property type="project" value="InterPro"/>
</dbReference>
<evidence type="ECO:0000256" key="3">
    <source>
        <dbReference type="ARBA" id="ARBA00022475"/>
    </source>
</evidence>
<dbReference type="InterPro" id="IPR006685">
    <property type="entry name" value="MscS_channel_2nd"/>
</dbReference>
<dbReference type="RefSeq" id="WP_160223923.1">
    <property type="nucleotide sequence ID" value="NZ_CP029149.1"/>
</dbReference>
<keyword evidence="8" id="KW-1185">Reference proteome</keyword>
<dbReference type="GO" id="GO:0005886">
    <property type="term" value="C:plasma membrane"/>
    <property type="evidence" value="ECO:0007669"/>
    <property type="project" value="UniProtKB-SubCell"/>
</dbReference>
<gene>
    <name evidence="7" type="ORF">DBX24_02795</name>
</gene>
<evidence type="ECO:0000256" key="1">
    <source>
        <dbReference type="ARBA" id="ARBA00004651"/>
    </source>
</evidence>
<dbReference type="SUPFAM" id="SSF82861">
    <property type="entry name" value="Mechanosensitive channel protein MscS (YggB), transmembrane region"/>
    <property type="match status" value="1"/>
</dbReference>
<dbReference type="InterPro" id="IPR045275">
    <property type="entry name" value="MscS_archaea/bacteria_type"/>
</dbReference>
<accession>A0A6P1QUQ0</accession>
<comment type="subcellular location">
    <subcellularLocation>
        <location evidence="1">Cell membrane</location>
        <topology evidence="1">Multi-pass membrane protein</topology>
    </subcellularLocation>
</comment>
<dbReference type="InterPro" id="IPR010920">
    <property type="entry name" value="LSM_dom_sf"/>
</dbReference>
<dbReference type="Gene3D" id="2.30.30.60">
    <property type="match status" value="1"/>
</dbReference>
<keyword evidence="4" id="KW-0812">Transmembrane</keyword>
<dbReference type="InterPro" id="IPR049278">
    <property type="entry name" value="MS_channel_C"/>
</dbReference>
<evidence type="ECO:0000256" key="6">
    <source>
        <dbReference type="ARBA" id="ARBA00023136"/>
    </source>
</evidence>
<evidence type="ECO:0000313" key="8">
    <source>
        <dbReference type="Proteomes" id="UP000464318"/>
    </source>
</evidence>
<evidence type="ECO:0000256" key="5">
    <source>
        <dbReference type="ARBA" id="ARBA00022989"/>
    </source>
</evidence>
<proteinExistence type="inferred from homology"/>
<evidence type="ECO:0000313" key="7">
    <source>
        <dbReference type="EMBL" id="QHN64897.1"/>
    </source>
</evidence>
<reference evidence="7 8" key="1">
    <citation type="submission" date="2018-04" db="EMBL/GenBank/DDBJ databases">
        <title>Characteristic and Complete Genome Sequencing of A Novel Member of Infective Endocarditis Causative Bacteria: Bergeyella cardium QL-PH.</title>
        <authorList>
            <person name="Pan H."/>
            <person name="Sun E."/>
            <person name="Zhang Y."/>
        </authorList>
    </citation>
    <scope>NUCLEOTIDE SEQUENCE [LARGE SCALE GENOMIC DNA]</scope>
    <source>
        <strain evidence="7 8">HPQL</strain>
    </source>
</reference>
<dbReference type="Pfam" id="PF21082">
    <property type="entry name" value="MS_channel_3rd"/>
    <property type="match status" value="1"/>
</dbReference>
<name>A0A6P1QUQ0_9FLAO</name>
<dbReference type="PANTHER" id="PTHR30221:SF1">
    <property type="entry name" value="SMALL-CONDUCTANCE MECHANOSENSITIVE CHANNEL"/>
    <property type="match status" value="1"/>
</dbReference>
<organism evidence="7 8">
    <name type="scientific">Bergeyella cardium</name>
    <dbReference type="NCBI Taxonomy" id="1585976"/>
    <lineage>
        <taxon>Bacteria</taxon>
        <taxon>Pseudomonadati</taxon>
        <taxon>Bacteroidota</taxon>
        <taxon>Flavobacteriia</taxon>
        <taxon>Flavobacteriales</taxon>
        <taxon>Weeksellaceae</taxon>
        <taxon>Bergeyella</taxon>
    </lineage>
</organism>